<evidence type="ECO:0000313" key="2">
    <source>
        <dbReference type="EMBL" id="MCP2169567.1"/>
    </source>
</evidence>
<gene>
    <name evidence="2" type="ORF">LX83_006453</name>
</gene>
<reference evidence="2" key="1">
    <citation type="submission" date="2022-06" db="EMBL/GenBank/DDBJ databases">
        <title>Genomic Encyclopedia of Archaeal and Bacterial Type Strains, Phase II (KMG-II): from individual species to whole genera.</title>
        <authorList>
            <person name="Goeker M."/>
        </authorList>
    </citation>
    <scope>NUCLEOTIDE SEQUENCE</scope>
    <source>
        <strain evidence="2">DSM 43935</strain>
    </source>
</reference>
<keyword evidence="1" id="KW-0472">Membrane</keyword>
<comment type="caution">
    <text evidence="2">The sequence shown here is derived from an EMBL/GenBank/DDBJ whole genome shotgun (WGS) entry which is preliminary data.</text>
</comment>
<organism evidence="2 3">
    <name type="scientific">Goodfellowiella coeruleoviolacea</name>
    <dbReference type="NCBI Taxonomy" id="334858"/>
    <lineage>
        <taxon>Bacteria</taxon>
        <taxon>Bacillati</taxon>
        <taxon>Actinomycetota</taxon>
        <taxon>Actinomycetes</taxon>
        <taxon>Pseudonocardiales</taxon>
        <taxon>Pseudonocardiaceae</taxon>
        <taxon>Goodfellowiella</taxon>
    </lineage>
</organism>
<keyword evidence="1" id="KW-0812">Transmembrane</keyword>
<evidence type="ECO:0000313" key="3">
    <source>
        <dbReference type="Proteomes" id="UP001206128"/>
    </source>
</evidence>
<proteinExistence type="predicted"/>
<dbReference type="EMBL" id="JAMTCK010000019">
    <property type="protein sequence ID" value="MCP2169567.1"/>
    <property type="molecule type" value="Genomic_DNA"/>
</dbReference>
<dbReference type="AlphaFoldDB" id="A0AAE3KJX2"/>
<accession>A0AAE3KJX2</accession>
<feature type="transmembrane region" description="Helical" evidence="1">
    <location>
        <begin position="82"/>
        <end position="103"/>
    </location>
</feature>
<dbReference type="Proteomes" id="UP001206128">
    <property type="component" value="Unassembled WGS sequence"/>
</dbReference>
<keyword evidence="3" id="KW-1185">Reference proteome</keyword>
<keyword evidence="1" id="KW-1133">Transmembrane helix</keyword>
<dbReference type="RefSeq" id="WP_253778490.1">
    <property type="nucleotide sequence ID" value="NZ_JAMTCK010000019.1"/>
</dbReference>
<dbReference type="InterPro" id="IPR057952">
    <property type="entry name" value="Rv2743c-like"/>
</dbReference>
<dbReference type="Pfam" id="PF25587">
    <property type="entry name" value="Rv2743c"/>
    <property type="match status" value="1"/>
</dbReference>
<protein>
    <submittedName>
        <fullName evidence="2">Uncharacterized protein</fullName>
    </submittedName>
</protein>
<name>A0AAE3KJX2_9PSEU</name>
<sequence length="300" mass="31271">MASRRDELRDLGEQLSRQAMRQVGRQMRQVNRHMREVDRHVRHAVGGSTWLGLPDGMAEEVRRRIDSWRDPRAKLLRRRRRSVRAASTLGGVTVVSGTGAGVLEAAVAHPGASVPVLIGVAVVSGLAALRSGVRAIRLHRTPLPEPAVTPPPLPPTHSAARQPMERLAESEAVLAELLTQLAPAGRPSAVPADSVAQARATGAEAAAALRAVAAQLQAVERARDSAPPLHRGPLVEGVQGLRAQLDEGLDGYGALIAAAGQAVAASATSVTGSKQALTEATDHLAGLASALRELSTGLAG</sequence>
<dbReference type="NCBIfam" id="NF047839">
    <property type="entry name" value="PspM_Rv2743c"/>
    <property type="match status" value="1"/>
</dbReference>
<evidence type="ECO:0000256" key="1">
    <source>
        <dbReference type="SAM" id="Phobius"/>
    </source>
</evidence>
<feature type="transmembrane region" description="Helical" evidence="1">
    <location>
        <begin position="109"/>
        <end position="129"/>
    </location>
</feature>